<evidence type="ECO:0000313" key="13">
    <source>
        <dbReference type="EMBL" id="ASI48020.1"/>
    </source>
</evidence>
<dbReference type="GO" id="GO:0051539">
    <property type="term" value="F:4 iron, 4 sulfur cluster binding"/>
    <property type="evidence" value="ECO:0007669"/>
    <property type="project" value="UniProtKB-KW"/>
</dbReference>
<evidence type="ECO:0000256" key="6">
    <source>
        <dbReference type="ARBA" id="ARBA00022962"/>
    </source>
</evidence>
<keyword evidence="7 11" id="KW-0411">Iron-sulfur</keyword>
<feature type="binding site" evidence="7 10">
    <location>
        <position position="366"/>
    </location>
    <ligand>
        <name>Mg(2+)</name>
        <dbReference type="ChEBI" id="CHEBI:18420"/>
    </ligand>
</feature>
<dbReference type="SUPFAM" id="SSF56235">
    <property type="entry name" value="N-terminal nucleophile aminohydrolases (Ntn hydrolases)"/>
    <property type="match status" value="1"/>
</dbReference>
<accession>A0A2Z2LFD5</accession>
<dbReference type="CDD" id="cd00715">
    <property type="entry name" value="GPATase_N"/>
    <property type="match status" value="1"/>
</dbReference>
<dbReference type="CDD" id="cd06223">
    <property type="entry name" value="PRTases_typeI"/>
    <property type="match status" value="1"/>
</dbReference>
<keyword evidence="7 11" id="KW-0408">Iron</keyword>
<dbReference type="Proteomes" id="UP000259762">
    <property type="component" value="Chromosome"/>
</dbReference>
<dbReference type="InterPro" id="IPR035584">
    <property type="entry name" value="PurF_N"/>
</dbReference>
<dbReference type="EC" id="2.4.2.14" evidence="7"/>
<keyword evidence="7 10" id="KW-0479">Metal-binding</keyword>
<feature type="binding site" evidence="7 10">
    <location>
        <position position="367"/>
    </location>
    <ligand>
        <name>Mg(2+)</name>
        <dbReference type="ChEBI" id="CHEBI:18420"/>
    </ligand>
</feature>
<dbReference type="Gene3D" id="3.60.20.10">
    <property type="entry name" value="Glutamine Phosphoribosylpyrophosphate, subunit 1, domain 1"/>
    <property type="match status" value="1"/>
</dbReference>
<dbReference type="InterPro" id="IPR005854">
    <property type="entry name" value="PurF"/>
</dbReference>
<evidence type="ECO:0000256" key="1">
    <source>
        <dbReference type="ARBA" id="ARBA00005209"/>
    </source>
</evidence>
<keyword evidence="5 7" id="KW-0658">Purine biosynthesis</keyword>
<feature type="binding site" evidence="7 11">
    <location>
        <position position="255"/>
    </location>
    <ligand>
        <name>[4Fe-4S] cluster</name>
        <dbReference type="ChEBI" id="CHEBI:49883"/>
    </ligand>
</feature>
<evidence type="ECO:0000256" key="9">
    <source>
        <dbReference type="PIRSR" id="PIRSR000485-1"/>
    </source>
</evidence>
<keyword evidence="4 7" id="KW-0808">Transferase</keyword>
<comment type="pathway">
    <text evidence="1 7 8">Purine metabolism; IMP biosynthesis via de novo pathway; N(1)-(5-phospho-D-ribosyl)glycinamide from 5-phospho-alpha-D-ribose 1-diphosphate: step 1/2.</text>
</comment>
<comment type="function">
    <text evidence="7">Catalyzes the formation of phosphoribosylamine from phosphoribosylpyrophosphate (PRPP) and glutamine.</text>
</comment>
<feature type="binding site" evidence="7 10">
    <location>
        <position position="304"/>
    </location>
    <ligand>
        <name>Mg(2+)</name>
        <dbReference type="ChEBI" id="CHEBI:18420"/>
    </ligand>
</feature>
<dbReference type="InterPro" id="IPR017932">
    <property type="entry name" value="GATase_2_dom"/>
</dbReference>
<dbReference type="PROSITE" id="PS51278">
    <property type="entry name" value="GATASE_TYPE_2"/>
    <property type="match status" value="1"/>
</dbReference>
<organism evidence="13 14">
    <name type="scientific">Anaplasma ovis str. Haibei</name>
    <dbReference type="NCBI Taxonomy" id="1248439"/>
    <lineage>
        <taxon>Bacteria</taxon>
        <taxon>Pseudomonadati</taxon>
        <taxon>Pseudomonadota</taxon>
        <taxon>Alphaproteobacteria</taxon>
        <taxon>Rickettsiales</taxon>
        <taxon>Anaplasmataceae</taxon>
        <taxon>Anaplasma</taxon>
    </lineage>
</organism>
<dbReference type="OrthoDB" id="9801213at2"/>
<dbReference type="KEGG" id="aoh:AOV_04530"/>
<dbReference type="Pfam" id="PF00156">
    <property type="entry name" value="Pribosyltran"/>
    <property type="match status" value="1"/>
</dbReference>
<comment type="cofactor">
    <cofactor evidence="7 11">
        <name>[4Fe-4S] cluster</name>
        <dbReference type="ChEBI" id="CHEBI:49883"/>
    </cofactor>
    <text evidence="7 11">Binds 1 [4Fe-4S] cluster per subunit.</text>
</comment>
<dbReference type="Gene3D" id="3.40.50.2020">
    <property type="match status" value="1"/>
</dbReference>
<dbReference type="UniPathway" id="UPA00074">
    <property type="reaction ID" value="UER00124"/>
</dbReference>
<dbReference type="InterPro" id="IPR029057">
    <property type="entry name" value="PRTase-like"/>
</dbReference>
<protein>
    <recommendedName>
        <fullName evidence="7">Amidophosphoribosyltransferase</fullName>
        <shortName evidence="7">ATase</shortName>
        <ecNumber evidence="7">2.4.2.14</ecNumber>
    </recommendedName>
    <alternativeName>
        <fullName evidence="7">Glutamine phosphoribosylpyrophosphate amidotransferase</fullName>
        <shortName evidence="7">GPATase</shortName>
    </alternativeName>
</protein>
<keyword evidence="7" id="KW-0004">4Fe-4S</keyword>
<evidence type="ECO:0000256" key="8">
    <source>
        <dbReference type="PIRNR" id="PIRNR000485"/>
    </source>
</evidence>
<reference evidence="13 14" key="2">
    <citation type="journal article" date="2019" name="BMC Genomics">
        <title>The Anaplasma ovis genome reveals a high proportion of pseudogenes.</title>
        <authorList>
            <person name="Liu Z."/>
            <person name="Peasley A.M."/>
            <person name="Yang J."/>
            <person name="Li Y."/>
            <person name="Guan G."/>
            <person name="Luo J."/>
            <person name="Yin H."/>
            <person name="Brayton K.A."/>
        </authorList>
    </citation>
    <scope>NUCLEOTIDE SEQUENCE [LARGE SCALE GENOMIC DNA]</scope>
    <source>
        <strain evidence="13 14">Haibei</strain>
    </source>
</reference>
<keyword evidence="14" id="KW-1185">Reference proteome</keyword>
<feature type="binding site" evidence="7 11">
    <location>
        <position position="462"/>
    </location>
    <ligand>
        <name>[4Fe-4S] cluster</name>
        <dbReference type="ChEBI" id="CHEBI:49883"/>
    </ligand>
</feature>
<keyword evidence="7 10" id="KW-0460">Magnesium</keyword>
<comment type="cofactor">
    <cofactor evidence="7 10">
        <name>Mg(2+)</name>
        <dbReference type="ChEBI" id="CHEBI:18420"/>
    </cofactor>
    <text evidence="7 10">Binds 1 Mg(2+) ion per subunit.</text>
</comment>
<proteinExistence type="inferred from homology"/>
<evidence type="ECO:0000313" key="14">
    <source>
        <dbReference type="Proteomes" id="UP000259762"/>
    </source>
</evidence>
<dbReference type="AlphaFoldDB" id="A0A2Z2LFD5"/>
<evidence type="ECO:0000259" key="12">
    <source>
        <dbReference type="PROSITE" id="PS51278"/>
    </source>
</evidence>
<dbReference type="EMBL" id="CP015994">
    <property type="protein sequence ID" value="ASI48020.1"/>
    <property type="molecule type" value="Genomic_DNA"/>
</dbReference>
<dbReference type="GO" id="GO:0006189">
    <property type="term" value="P:'de novo' IMP biosynthetic process"/>
    <property type="evidence" value="ECO:0007669"/>
    <property type="project" value="UniProtKB-UniRule"/>
</dbReference>
<dbReference type="PANTHER" id="PTHR11907">
    <property type="entry name" value="AMIDOPHOSPHORIBOSYLTRANSFERASE"/>
    <property type="match status" value="1"/>
</dbReference>
<feature type="binding site" evidence="7 11">
    <location>
        <position position="403"/>
    </location>
    <ligand>
        <name>[4Fe-4S] cluster</name>
        <dbReference type="ChEBI" id="CHEBI:49883"/>
    </ligand>
</feature>
<dbReference type="NCBIfam" id="TIGR01134">
    <property type="entry name" value="purF"/>
    <property type="match status" value="1"/>
</dbReference>
<dbReference type="InterPro" id="IPR000836">
    <property type="entry name" value="PRTase_dom"/>
</dbReference>
<feature type="active site" description="Nucleophile" evidence="7 9">
    <location>
        <position position="21"/>
    </location>
</feature>
<keyword evidence="3 7" id="KW-0328">Glycosyltransferase</keyword>
<comment type="similarity">
    <text evidence="2 7 8">In the C-terminal section; belongs to the purine/pyrimidine phosphoribosyltransferase family.</text>
</comment>
<sequence>MSHDNDLAQMRMPLASIHEECGVFAIQNHSNAAKKCLMGLHALQHRGQESFGIATSSDNGEFSVYHGSEYVNSIFEKPEARLLRGTLSVGHVRYSTSGSKPVAQPIVVDCKFGKLAIAHNGNLTNAGSLRRKLISKGCTFLSDIDTEVIGHLIATNPSDSFIDCVIPAIGEVKGAYSLVMMTNNTLVGVRDAAGIRPLVLGTVDGAYVMASETCALDIVKAEFVRDIQPGELVVINRSNELTSTYPFPPLKRSFCIFEYIYFARPDSVVDNVPVYEARKNIGAELAVESPPPDNVDMVVPVPDSGIPAAMGYATKSGVPFEFGIIRNHYVGRTFIQPTDGGRRMGVEMKHNANSSILRGKNIVLVDDSIVRGTTLREVIELLRKAGTKTIHLRISSPPTLHSCFYGIDTPERSKLVANKLSLQELNTMLQCDSIAFISIDGLYKAVCGAPRDHSSPQYCDACFTGMYPVGEMERH</sequence>
<evidence type="ECO:0000256" key="5">
    <source>
        <dbReference type="ARBA" id="ARBA00022755"/>
    </source>
</evidence>
<dbReference type="SUPFAM" id="SSF53271">
    <property type="entry name" value="PRTase-like"/>
    <property type="match status" value="1"/>
</dbReference>
<dbReference type="InterPro" id="IPR029055">
    <property type="entry name" value="Ntn_hydrolases_N"/>
</dbReference>
<dbReference type="PIRSF" id="PIRSF000485">
    <property type="entry name" value="Amd_phspho_trans"/>
    <property type="match status" value="1"/>
</dbReference>
<evidence type="ECO:0000256" key="10">
    <source>
        <dbReference type="PIRSR" id="PIRSR000485-2"/>
    </source>
</evidence>
<evidence type="ECO:0000256" key="11">
    <source>
        <dbReference type="PIRSR" id="PIRSR000485-3"/>
    </source>
</evidence>
<dbReference type="Pfam" id="PF13537">
    <property type="entry name" value="GATase_7"/>
    <property type="match status" value="1"/>
</dbReference>
<comment type="catalytic activity">
    <reaction evidence="7 8">
        <text>5-phospho-beta-D-ribosylamine + L-glutamate + diphosphate = 5-phospho-alpha-D-ribose 1-diphosphate + L-glutamine + H2O</text>
        <dbReference type="Rhea" id="RHEA:14905"/>
        <dbReference type="ChEBI" id="CHEBI:15377"/>
        <dbReference type="ChEBI" id="CHEBI:29985"/>
        <dbReference type="ChEBI" id="CHEBI:33019"/>
        <dbReference type="ChEBI" id="CHEBI:58017"/>
        <dbReference type="ChEBI" id="CHEBI:58359"/>
        <dbReference type="ChEBI" id="CHEBI:58681"/>
        <dbReference type="EC" id="2.4.2.14"/>
    </reaction>
</comment>
<dbReference type="GO" id="GO:0000287">
    <property type="term" value="F:magnesium ion binding"/>
    <property type="evidence" value="ECO:0007669"/>
    <property type="project" value="UniProtKB-UniRule"/>
</dbReference>
<name>A0A2Z2LFD5_9RICK</name>
<keyword evidence="6 7" id="KW-0315">Glutamine amidotransferase</keyword>
<feature type="binding site" evidence="7 11">
    <location>
        <position position="459"/>
    </location>
    <ligand>
        <name>[4Fe-4S] cluster</name>
        <dbReference type="ChEBI" id="CHEBI:49883"/>
    </ligand>
</feature>
<dbReference type="HAMAP" id="MF_01931">
    <property type="entry name" value="PurF"/>
    <property type="match status" value="1"/>
</dbReference>
<evidence type="ECO:0000256" key="4">
    <source>
        <dbReference type="ARBA" id="ARBA00022679"/>
    </source>
</evidence>
<evidence type="ECO:0000256" key="3">
    <source>
        <dbReference type="ARBA" id="ARBA00022676"/>
    </source>
</evidence>
<feature type="domain" description="Glutamine amidotransferase type-2" evidence="12">
    <location>
        <begin position="21"/>
        <end position="238"/>
    </location>
</feature>
<dbReference type="GO" id="GO:0009113">
    <property type="term" value="P:purine nucleobase biosynthetic process"/>
    <property type="evidence" value="ECO:0007669"/>
    <property type="project" value="UniProtKB-UniRule"/>
</dbReference>
<evidence type="ECO:0000256" key="2">
    <source>
        <dbReference type="ARBA" id="ARBA00010138"/>
    </source>
</evidence>
<evidence type="ECO:0000256" key="7">
    <source>
        <dbReference type="HAMAP-Rule" id="MF_01931"/>
    </source>
</evidence>
<reference evidence="14" key="1">
    <citation type="submission" date="2018-06" db="EMBL/GenBank/DDBJ databases">
        <title>The Anaplasma ovis genome reveals a high proportion of pseudogenes.</title>
        <authorList>
            <person name="Liu Z."/>
            <person name="Peasley A.M."/>
            <person name="Yang J."/>
            <person name="Li Y."/>
            <person name="Guan G."/>
            <person name="Luo J."/>
            <person name="Yin H."/>
            <person name="Brayton K.A."/>
        </authorList>
    </citation>
    <scope>NUCLEOTIDE SEQUENCE [LARGE SCALE GENOMIC DNA]</scope>
    <source>
        <strain evidence="14">Haibei</strain>
    </source>
</reference>
<dbReference type="GO" id="GO:0004044">
    <property type="term" value="F:amidophosphoribosyltransferase activity"/>
    <property type="evidence" value="ECO:0007669"/>
    <property type="project" value="UniProtKB-UniRule"/>
</dbReference>
<gene>
    <name evidence="7" type="primary">purF</name>
    <name evidence="13" type="ORF">AOV_04530</name>
</gene>